<evidence type="ECO:0000313" key="7">
    <source>
        <dbReference type="EMBL" id="PIS42347.1"/>
    </source>
</evidence>
<feature type="binding site" evidence="6">
    <location>
        <position position="13"/>
    </location>
    <ligand>
        <name>Mg(2+)</name>
        <dbReference type="ChEBI" id="CHEBI:18420"/>
    </ligand>
</feature>
<evidence type="ECO:0000256" key="5">
    <source>
        <dbReference type="ARBA" id="ARBA00022842"/>
    </source>
</evidence>
<accession>A0A2H0YV29</accession>
<reference evidence="7 8" key="1">
    <citation type="submission" date="2017-09" db="EMBL/GenBank/DDBJ databases">
        <title>Depth-based differentiation of microbial function through sediment-hosted aquifers and enrichment of novel symbionts in the deep terrestrial subsurface.</title>
        <authorList>
            <person name="Probst A.J."/>
            <person name="Ladd B."/>
            <person name="Jarett J.K."/>
            <person name="Geller-Mcgrath D.E."/>
            <person name="Sieber C.M."/>
            <person name="Emerson J.B."/>
            <person name="Anantharaman K."/>
            <person name="Thomas B.C."/>
            <person name="Malmstrom R."/>
            <person name="Stieglmeier M."/>
            <person name="Klingl A."/>
            <person name="Woyke T."/>
            <person name="Ryan C.M."/>
            <person name="Banfield J.F."/>
        </authorList>
    </citation>
    <scope>NUCLEOTIDE SEQUENCE [LARGE SCALE GENOMIC DNA]</scope>
    <source>
        <strain evidence="7">CG08_land_8_20_14_0_20_40_16</strain>
    </source>
</reference>
<evidence type="ECO:0000313" key="8">
    <source>
        <dbReference type="Proteomes" id="UP000231542"/>
    </source>
</evidence>
<dbReference type="Proteomes" id="UP000231542">
    <property type="component" value="Unassembled WGS sequence"/>
</dbReference>
<dbReference type="GO" id="GO:0004019">
    <property type="term" value="F:adenylosuccinate synthase activity"/>
    <property type="evidence" value="ECO:0007669"/>
    <property type="project" value="UniProtKB-UniRule"/>
</dbReference>
<comment type="cofactor">
    <cofactor evidence="6">
        <name>Mg(2+)</name>
        <dbReference type="ChEBI" id="CHEBI:18420"/>
    </cofactor>
    <text evidence="6">Binds 1 Mg(2+) ion per subunit.</text>
</comment>
<keyword evidence="5 6" id="KW-0460">Magnesium</keyword>
<comment type="function">
    <text evidence="6">Plays an important role in the de novo pathway of purine nucleotide biosynthesis. Catalyzes the first committed step in the biosynthesis of AMP from IMP.</text>
</comment>
<comment type="caution">
    <text evidence="6">Lacks conserved residue(s) required for the propagation of feature annotation.</text>
</comment>
<dbReference type="EC" id="6.3.4.4" evidence="6"/>
<dbReference type="SUPFAM" id="SSF52540">
    <property type="entry name" value="P-loop containing nucleoside triphosphate hydrolases"/>
    <property type="match status" value="1"/>
</dbReference>
<dbReference type="InterPro" id="IPR001114">
    <property type="entry name" value="Adenylosuccinate_synthetase"/>
</dbReference>
<dbReference type="GO" id="GO:0046040">
    <property type="term" value="P:IMP metabolic process"/>
    <property type="evidence" value="ECO:0007669"/>
    <property type="project" value="TreeGrafter"/>
</dbReference>
<evidence type="ECO:0000256" key="1">
    <source>
        <dbReference type="ARBA" id="ARBA00022598"/>
    </source>
</evidence>
<evidence type="ECO:0000256" key="2">
    <source>
        <dbReference type="ARBA" id="ARBA00022723"/>
    </source>
</evidence>
<evidence type="ECO:0000256" key="6">
    <source>
        <dbReference type="HAMAP-Rule" id="MF_00011"/>
    </source>
</evidence>
<dbReference type="GO" id="GO:0005525">
    <property type="term" value="F:GTP binding"/>
    <property type="evidence" value="ECO:0007669"/>
    <property type="project" value="UniProtKB-UniRule"/>
</dbReference>
<keyword evidence="6" id="KW-0963">Cytoplasm</keyword>
<gene>
    <name evidence="6" type="primary">purA</name>
    <name evidence="7" type="ORF">COT24_03950</name>
</gene>
<name>A0A2H0YV29_9BACT</name>
<dbReference type="InterPro" id="IPR042110">
    <property type="entry name" value="Adenylosuccinate_synth_dom2"/>
</dbReference>
<keyword evidence="4 6" id="KW-0658">Purine biosynthesis</keyword>
<dbReference type="UniPathway" id="UPA00075">
    <property type="reaction ID" value="UER00335"/>
</dbReference>
<dbReference type="InterPro" id="IPR042109">
    <property type="entry name" value="Adenylosuccinate_synth_dom1"/>
</dbReference>
<protein>
    <recommendedName>
        <fullName evidence="6">Adenylosuccinate synthetase</fullName>
        <shortName evidence="6">AMPSase</shortName>
        <shortName evidence="6">AdSS</shortName>
        <ecNumber evidence="6">6.3.4.4</ecNumber>
    </recommendedName>
    <alternativeName>
        <fullName evidence="6">IMP--aspartate ligase</fullName>
    </alternativeName>
</protein>
<dbReference type="EMBL" id="PEXU01000047">
    <property type="protein sequence ID" value="PIS42347.1"/>
    <property type="molecule type" value="Genomic_DNA"/>
</dbReference>
<comment type="subunit">
    <text evidence="6">Homodimer.</text>
</comment>
<dbReference type="InterPro" id="IPR027417">
    <property type="entry name" value="P-loop_NTPase"/>
</dbReference>
<keyword evidence="2 6" id="KW-0479">Metal-binding</keyword>
<dbReference type="Gene3D" id="3.40.440.10">
    <property type="entry name" value="Adenylosuccinate Synthetase, subunit A, domain 1"/>
    <property type="match status" value="1"/>
</dbReference>
<evidence type="ECO:0000256" key="4">
    <source>
        <dbReference type="ARBA" id="ARBA00022755"/>
    </source>
</evidence>
<evidence type="ECO:0000256" key="3">
    <source>
        <dbReference type="ARBA" id="ARBA00022741"/>
    </source>
</evidence>
<organism evidence="7 8">
    <name type="scientific">Candidatus Kerfeldbacteria bacterium CG08_land_8_20_14_0_20_40_16</name>
    <dbReference type="NCBI Taxonomy" id="2014244"/>
    <lineage>
        <taxon>Bacteria</taxon>
        <taxon>Candidatus Kerfeldiibacteriota</taxon>
    </lineage>
</organism>
<dbReference type="PANTHER" id="PTHR11846">
    <property type="entry name" value="ADENYLOSUCCINATE SYNTHETASE"/>
    <property type="match status" value="1"/>
</dbReference>
<comment type="pathway">
    <text evidence="6">Purine metabolism; AMP biosynthesis via de novo pathway; AMP from IMP: step 1/2.</text>
</comment>
<proteinExistence type="inferred from homology"/>
<dbReference type="SMART" id="SM00788">
    <property type="entry name" value="Adenylsucc_synt"/>
    <property type="match status" value="1"/>
</dbReference>
<feature type="binding site" evidence="6">
    <location>
        <begin position="12"/>
        <end position="18"/>
    </location>
    <ligand>
        <name>GTP</name>
        <dbReference type="ChEBI" id="CHEBI:37565"/>
    </ligand>
</feature>
<feature type="binding site" evidence="6">
    <location>
        <position position="154"/>
    </location>
    <ligand>
        <name>IMP</name>
        <dbReference type="ChEBI" id="CHEBI:58053"/>
        <note>ligand shared between dimeric partners</note>
    </ligand>
</feature>
<comment type="catalytic activity">
    <reaction evidence="6">
        <text>IMP + L-aspartate + GTP = N(6)-(1,2-dicarboxyethyl)-AMP + GDP + phosphate + 2 H(+)</text>
        <dbReference type="Rhea" id="RHEA:15753"/>
        <dbReference type="ChEBI" id="CHEBI:15378"/>
        <dbReference type="ChEBI" id="CHEBI:29991"/>
        <dbReference type="ChEBI" id="CHEBI:37565"/>
        <dbReference type="ChEBI" id="CHEBI:43474"/>
        <dbReference type="ChEBI" id="CHEBI:57567"/>
        <dbReference type="ChEBI" id="CHEBI:58053"/>
        <dbReference type="ChEBI" id="CHEBI:58189"/>
        <dbReference type="EC" id="6.3.4.4"/>
    </reaction>
</comment>
<feature type="binding site" description="in other chain" evidence="6">
    <location>
        <position position="140"/>
    </location>
    <ligand>
        <name>IMP</name>
        <dbReference type="ChEBI" id="CHEBI:58053"/>
        <note>ligand shared between dimeric partners</note>
    </ligand>
</feature>
<dbReference type="GO" id="GO:0044208">
    <property type="term" value="P:'de novo' AMP biosynthetic process"/>
    <property type="evidence" value="ECO:0007669"/>
    <property type="project" value="UniProtKB-UniRule"/>
</dbReference>
<comment type="similarity">
    <text evidence="6">Belongs to the adenylosuccinate synthetase family.</text>
</comment>
<keyword evidence="3 6" id="KW-0547">Nucleotide-binding</keyword>
<feature type="binding site" evidence="6">
    <location>
        <position position="42"/>
    </location>
    <ligand>
        <name>Mg(2+)</name>
        <dbReference type="ChEBI" id="CHEBI:18420"/>
    </ligand>
</feature>
<comment type="caution">
    <text evidence="7">The sequence shown here is derived from an EMBL/GenBank/DDBJ whole genome shotgun (WGS) entry which is preliminary data.</text>
</comment>
<dbReference type="HAMAP" id="MF_00011">
    <property type="entry name" value="Adenylosucc_synth"/>
    <property type="match status" value="1"/>
</dbReference>
<dbReference type="GO" id="GO:0000287">
    <property type="term" value="F:magnesium ion binding"/>
    <property type="evidence" value="ECO:0007669"/>
    <property type="project" value="UniProtKB-UniRule"/>
</dbReference>
<dbReference type="AlphaFoldDB" id="A0A2H0YV29"/>
<dbReference type="Pfam" id="PF00709">
    <property type="entry name" value="Adenylsucc_synt"/>
    <property type="match status" value="1"/>
</dbReference>
<dbReference type="GO" id="GO:0005737">
    <property type="term" value="C:cytoplasm"/>
    <property type="evidence" value="ECO:0007669"/>
    <property type="project" value="UniProtKB-SubCell"/>
</dbReference>
<feature type="binding site" description="in other chain" evidence="6">
    <location>
        <begin position="13"/>
        <end position="16"/>
    </location>
    <ligand>
        <name>IMP</name>
        <dbReference type="ChEBI" id="CHEBI:58053"/>
        <note>ligand shared between dimeric partners</note>
    </ligand>
</feature>
<sequence>MPLKIIVGCQKGDEGKGKLVDRELTLGHFTWNVRFQGGRNAGHTVQVGDQQIILHLIPSGVHHKNVQLGLGPGVIFDPQGFFEEVDELKSFGIEVEGRLWVSPAAKLVMPWDKVLDGAIDQVRAEAQGKTVQAGGGVGTTNRGIGPAYANAIARDGLTVAHLLNPEILRQRLGTVVPVINRILNAFGCPETSV</sequence>
<dbReference type="Gene3D" id="1.10.300.10">
    <property type="entry name" value="Adenylosuccinate Synthetase, subunit A, domain 2"/>
    <property type="match status" value="1"/>
</dbReference>
<feature type="active site" description="Proton donor" evidence="6">
    <location>
        <position position="43"/>
    </location>
</feature>
<comment type="subcellular location">
    <subcellularLocation>
        <location evidence="6">Cytoplasm</location>
    </subcellularLocation>
</comment>
<feature type="active site" description="Proton acceptor" evidence="6">
    <location>
        <position position="13"/>
    </location>
</feature>
<keyword evidence="6" id="KW-0342">GTP-binding</keyword>
<feature type="binding site" evidence="6">
    <location>
        <begin position="42"/>
        <end position="44"/>
    </location>
    <ligand>
        <name>GTP</name>
        <dbReference type="ChEBI" id="CHEBI:37565"/>
    </ligand>
</feature>
<feature type="binding site" description="in other chain" evidence="6">
    <location>
        <begin position="40"/>
        <end position="43"/>
    </location>
    <ligand>
        <name>IMP</name>
        <dbReference type="ChEBI" id="CHEBI:58053"/>
        <note>ligand shared between dimeric partners</note>
    </ligand>
</feature>
<keyword evidence="1 6" id="KW-0436">Ligase</keyword>
<dbReference type="PANTHER" id="PTHR11846:SF0">
    <property type="entry name" value="ADENYLOSUCCINATE SYNTHETASE"/>
    <property type="match status" value="1"/>
</dbReference>